<dbReference type="Proteomes" id="UP000564496">
    <property type="component" value="Unassembled WGS sequence"/>
</dbReference>
<evidence type="ECO:0000313" key="3">
    <source>
        <dbReference type="Proteomes" id="UP000564496"/>
    </source>
</evidence>
<dbReference type="RefSeq" id="WP_218860652.1">
    <property type="nucleotide sequence ID" value="NZ_JACBZR010000001.1"/>
</dbReference>
<reference evidence="2 3" key="1">
    <citation type="submission" date="2020-07" db="EMBL/GenBank/DDBJ databases">
        <title>Sequencing the genomes of 1000 actinobacteria strains.</title>
        <authorList>
            <person name="Klenk H.-P."/>
        </authorList>
    </citation>
    <scope>NUCLEOTIDE SEQUENCE [LARGE SCALE GENOMIC DNA]</scope>
    <source>
        <strain evidence="2 3">DSM 26487</strain>
    </source>
</reference>
<protein>
    <submittedName>
        <fullName evidence="2">Uncharacterized protein</fullName>
    </submittedName>
</protein>
<organism evidence="2 3">
    <name type="scientific">Nocardioides panzhihuensis</name>
    <dbReference type="NCBI Taxonomy" id="860243"/>
    <lineage>
        <taxon>Bacteria</taxon>
        <taxon>Bacillati</taxon>
        <taxon>Actinomycetota</taxon>
        <taxon>Actinomycetes</taxon>
        <taxon>Propionibacteriales</taxon>
        <taxon>Nocardioidaceae</taxon>
        <taxon>Nocardioides</taxon>
    </lineage>
</organism>
<keyword evidence="3" id="KW-1185">Reference proteome</keyword>
<evidence type="ECO:0000313" key="2">
    <source>
        <dbReference type="EMBL" id="NYI76813.1"/>
    </source>
</evidence>
<dbReference type="EMBL" id="JACBZR010000001">
    <property type="protein sequence ID" value="NYI76813.1"/>
    <property type="molecule type" value="Genomic_DNA"/>
</dbReference>
<gene>
    <name evidence="2" type="ORF">BJ988_001461</name>
</gene>
<evidence type="ECO:0000256" key="1">
    <source>
        <dbReference type="SAM" id="MobiDB-lite"/>
    </source>
</evidence>
<feature type="region of interest" description="Disordered" evidence="1">
    <location>
        <begin position="807"/>
        <end position="830"/>
    </location>
</feature>
<proteinExistence type="predicted"/>
<sequence>MAQKRVSSNILIATGPVSSKGDQQRDAETFKTRLPDELPHSAGFAAAASTAPWVVACTLQETKLKQKVLDDVAGICADDAAPVGHIAYFSAHAVSEGITHEVQKTARKTHKVSLDIFCASDIAKFLAQDDLIWVAQHYLELPSHLVPPPESEPAPEWYADLLDGLRKNHGPAALTPGVQGGVTQGLRHATWDEDTNADLPEWINFMGAFLADSEDGEDTELVFRACYEMSVATFRGLGTAAGIEDLVRRAVVYACSCDQPRILDDTVTLVSYWGVMWSQGVARAEASEISAALRKVREHAAALLDDTDAETHPVRAATLTGVLAYSHLIPDWAVAEGTRGKPDARDVAGNVGVQLTEDDVDVSLLDETDFDGLGDAMSYLSQLVDLLPQARAYSVSGLARVFDMLAPLAASNPEYLKVRDGLDAAVAEVTGDSAAAERSRDRASAFVNADKPLQALRELHDAKVRWFSGDTLYGSVLTMRFIAKIYSELRLTYAAKMYACTAAALAMSAGDDDTKPQVAKALLEAAGYVQAAGTWVDAAGLTEVALLARAQFLPDPFDFEKHPDLSHHNQNSILELAGVRTYWPDLVPLIKQAHGTTTDWYDDLVEVIEEAGGAGFKMTEEEFCARAGEQHAGPLLGDVGPRRIIDFSALGVRWTFEFDNNRTTVIRAEALCATLQVLLADITVHDPALVSTSVRVSVTVTDKIGRDGYNVEIDDSSSHITAEATVSMDFSDLDTRVPALMSICLQLLHSVHLRPHDELQALVEPLLKAGLINKIAVGRPYEEATDFFDDDHFTTLASATRPLATDGYQPVPAEPLRASTAPGPGYDRDKEQEAIRERYRVAQESLRFTLPALLADPDKRAAVEQLRAHGWLDWQIVTILANIALSYRMDRDGILPQDVTPAQGLALLRELESDAAQAVPLEWFDDDAFWVNKVMTPMATARGLSLRPWQEEPGEEQVRDLLIRRYGYGSDDVPHTDLLGCVDEAGLLRPLIGDTDE</sequence>
<comment type="caution">
    <text evidence="2">The sequence shown here is derived from an EMBL/GenBank/DDBJ whole genome shotgun (WGS) entry which is preliminary data.</text>
</comment>
<accession>A0A7Z0DK31</accession>
<name>A0A7Z0DK31_9ACTN</name>
<dbReference type="AlphaFoldDB" id="A0A7Z0DK31"/>